<dbReference type="EMBL" id="JAQQLE010000001">
    <property type="protein sequence ID" value="MDC7712546.1"/>
    <property type="molecule type" value="Genomic_DNA"/>
</dbReference>
<keyword evidence="2" id="KW-0548">Nucleotidyltransferase</keyword>
<accession>A0ABT5IJ36</accession>
<evidence type="ECO:0000313" key="3">
    <source>
        <dbReference type="Proteomes" id="UP001222030"/>
    </source>
</evidence>
<dbReference type="SUPFAM" id="SSF53850">
    <property type="entry name" value="Periplasmic binding protein-like II"/>
    <property type="match status" value="1"/>
</dbReference>
<dbReference type="InterPro" id="IPR043128">
    <property type="entry name" value="Rev_trsase/Diguanyl_cyclase"/>
</dbReference>
<comment type="caution">
    <text evidence="2">The sequence shown here is derived from an EMBL/GenBank/DDBJ whole genome shotgun (WGS) entry which is preliminary data.</text>
</comment>
<dbReference type="InterPro" id="IPR001638">
    <property type="entry name" value="Solute-binding_3/MltF_N"/>
</dbReference>
<dbReference type="Proteomes" id="UP001222030">
    <property type="component" value="Unassembled WGS sequence"/>
</dbReference>
<proteinExistence type="predicted"/>
<dbReference type="SMART" id="SM00267">
    <property type="entry name" value="GGDEF"/>
    <property type="match status" value="1"/>
</dbReference>
<sequence>MLKLTDAQQQWLTQHQQRQIKYCFNANWAPYDSLKDGKPQGIFHDYLGIFTQRLGIEFVPHITPDWTAALAAVQRGDCAFLVGAVKTPEREAFLNFTSPYFSMYNVLVAKPDKPFIGSLDSLNGKSISGPRNGAVMQWLAKEHPGIKQVNVVTGDETLALVMEDKAYAAVSPLDSFVADYKWQIHNLKIIGKLDYPYPISVAVRKDQPELFSLMEVAVNSLGEADHAAITRKYQSFTVVEEVDYRKLAGIVAVALALIGYLYYSNRRLSGEIARRQRAEAELVHLAHHDALTGLPSLRMGMAQLDAALLRSQRTRKLVGVLFIDLDGFKAVNDNWGHQAGDALLKQAALAIQSSLRSSDMAARIGGDEFIVLLEDADKVEDMMVVGRKIQQALACTFSVGEASVQVTASIGLAVHPLHANDAESLMKMADQAMYEAKRAGKNTVQMANNIRQEQAG</sequence>
<dbReference type="NCBIfam" id="TIGR00254">
    <property type="entry name" value="GGDEF"/>
    <property type="match status" value="1"/>
</dbReference>
<dbReference type="PANTHER" id="PTHR46663:SF2">
    <property type="entry name" value="GGDEF DOMAIN-CONTAINING PROTEIN"/>
    <property type="match status" value="1"/>
</dbReference>
<protein>
    <submittedName>
        <fullName evidence="2">Diguanylate cyclase</fullName>
        <ecNumber evidence="2">2.7.7.65</ecNumber>
    </submittedName>
</protein>
<gene>
    <name evidence="2" type="ORF">PQU96_00160</name>
</gene>
<organism evidence="2 3">
    <name type="scientific">Vogesella margarita</name>
    <dbReference type="NCBI Taxonomy" id="2984199"/>
    <lineage>
        <taxon>Bacteria</taxon>
        <taxon>Pseudomonadati</taxon>
        <taxon>Pseudomonadota</taxon>
        <taxon>Betaproteobacteria</taxon>
        <taxon>Neisseriales</taxon>
        <taxon>Chromobacteriaceae</taxon>
        <taxon>Vogesella</taxon>
    </lineage>
</organism>
<dbReference type="CDD" id="cd01949">
    <property type="entry name" value="GGDEF"/>
    <property type="match status" value="1"/>
</dbReference>
<reference evidence="2 3" key="1">
    <citation type="submission" date="2023-01" db="EMBL/GenBank/DDBJ databases">
        <title>Novel species of the genus Vogesella isolated from rivers.</title>
        <authorList>
            <person name="Lu H."/>
        </authorList>
    </citation>
    <scope>NUCLEOTIDE SEQUENCE [LARGE SCALE GENOMIC DNA]</scope>
    <source>
        <strain evidence="2 3">LYT5W</strain>
    </source>
</reference>
<dbReference type="InterPro" id="IPR052163">
    <property type="entry name" value="DGC-Regulatory_Protein"/>
</dbReference>
<dbReference type="GO" id="GO:0052621">
    <property type="term" value="F:diguanylate cyclase activity"/>
    <property type="evidence" value="ECO:0007669"/>
    <property type="project" value="UniProtKB-EC"/>
</dbReference>
<dbReference type="CDD" id="cd01007">
    <property type="entry name" value="PBP2_BvgS_HisK_like"/>
    <property type="match status" value="1"/>
</dbReference>
<dbReference type="PANTHER" id="PTHR46663">
    <property type="entry name" value="DIGUANYLATE CYCLASE DGCT-RELATED"/>
    <property type="match status" value="1"/>
</dbReference>
<feature type="domain" description="GGDEF" evidence="1">
    <location>
        <begin position="316"/>
        <end position="449"/>
    </location>
</feature>
<dbReference type="Pfam" id="PF00990">
    <property type="entry name" value="GGDEF"/>
    <property type="match status" value="1"/>
</dbReference>
<dbReference type="InterPro" id="IPR029787">
    <property type="entry name" value="Nucleotide_cyclase"/>
</dbReference>
<dbReference type="Gene3D" id="3.30.70.270">
    <property type="match status" value="1"/>
</dbReference>
<keyword evidence="3" id="KW-1185">Reference proteome</keyword>
<dbReference type="Pfam" id="PF00497">
    <property type="entry name" value="SBP_bac_3"/>
    <property type="match status" value="1"/>
</dbReference>
<dbReference type="PROSITE" id="PS50887">
    <property type="entry name" value="GGDEF"/>
    <property type="match status" value="1"/>
</dbReference>
<dbReference type="RefSeq" id="WP_272770293.1">
    <property type="nucleotide sequence ID" value="NZ_JAQQLE010000001.1"/>
</dbReference>
<dbReference type="SUPFAM" id="SSF55073">
    <property type="entry name" value="Nucleotide cyclase"/>
    <property type="match status" value="1"/>
</dbReference>
<dbReference type="InterPro" id="IPR000160">
    <property type="entry name" value="GGDEF_dom"/>
</dbReference>
<dbReference type="EC" id="2.7.7.65" evidence="2"/>
<name>A0ABT5IJ36_9NEIS</name>
<keyword evidence="2" id="KW-0808">Transferase</keyword>
<dbReference type="Gene3D" id="3.40.190.10">
    <property type="entry name" value="Periplasmic binding protein-like II"/>
    <property type="match status" value="2"/>
</dbReference>
<evidence type="ECO:0000313" key="2">
    <source>
        <dbReference type="EMBL" id="MDC7712546.1"/>
    </source>
</evidence>
<dbReference type="SMART" id="SM00062">
    <property type="entry name" value="PBPb"/>
    <property type="match status" value="1"/>
</dbReference>
<evidence type="ECO:0000259" key="1">
    <source>
        <dbReference type="PROSITE" id="PS50887"/>
    </source>
</evidence>